<dbReference type="Gene3D" id="2.130.10.10">
    <property type="entry name" value="YVTN repeat-like/Quinoprotein amine dehydrogenase"/>
    <property type="match status" value="1"/>
</dbReference>
<feature type="region of interest" description="Disordered" evidence="4">
    <location>
        <begin position="20"/>
        <end position="46"/>
    </location>
</feature>
<dbReference type="GeneID" id="104599783"/>
<protein>
    <submittedName>
        <fullName evidence="6 7">Uncharacterized protein LOC104599783</fullName>
    </submittedName>
</protein>
<dbReference type="STRING" id="4432.A0A1U8A1E1"/>
<dbReference type="PANTHER" id="PTHR44472:SF1">
    <property type="entry name" value="DDB1 AND CUL4 ASSOCIATED FACTOR 4"/>
    <property type="match status" value="1"/>
</dbReference>
<dbReference type="RefSeq" id="XP_010260798.1">
    <property type="nucleotide sequence ID" value="XM_010262496.2"/>
</dbReference>
<dbReference type="OMA" id="FQHEYQK"/>
<evidence type="ECO:0000256" key="2">
    <source>
        <dbReference type="ARBA" id="ARBA00022737"/>
    </source>
</evidence>
<dbReference type="PANTHER" id="PTHR44472">
    <property type="entry name" value="DDB1- AND CUL4-ASSOCIATED FACTOR 4-RELATED"/>
    <property type="match status" value="1"/>
</dbReference>
<evidence type="ECO:0000313" key="7">
    <source>
        <dbReference type="RefSeq" id="XP_010260800.1"/>
    </source>
</evidence>
<dbReference type="SUPFAM" id="SSF50978">
    <property type="entry name" value="WD40 repeat-like"/>
    <property type="match status" value="1"/>
</dbReference>
<evidence type="ECO:0000256" key="3">
    <source>
        <dbReference type="PROSITE-ProRule" id="PRU00221"/>
    </source>
</evidence>
<reference evidence="6 7" key="1">
    <citation type="submission" date="2025-04" db="UniProtKB">
        <authorList>
            <consortium name="RefSeq"/>
        </authorList>
    </citation>
    <scope>IDENTIFICATION</scope>
</reference>
<dbReference type="InterPro" id="IPR001680">
    <property type="entry name" value="WD40_rpt"/>
</dbReference>
<evidence type="ECO:0000313" key="5">
    <source>
        <dbReference type="Proteomes" id="UP000189703"/>
    </source>
</evidence>
<evidence type="ECO:0000256" key="1">
    <source>
        <dbReference type="ARBA" id="ARBA00022574"/>
    </source>
</evidence>
<evidence type="ECO:0000313" key="6">
    <source>
        <dbReference type="RefSeq" id="XP_010260798.1"/>
    </source>
</evidence>
<dbReference type="RefSeq" id="XP_010260800.1">
    <property type="nucleotide sequence ID" value="XM_010262498.2"/>
</dbReference>
<feature type="repeat" description="WD" evidence="3">
    <location>
        <begin position="429"/>
        <end position="472"/>
    </location>
</feature>
<dbReference type="OrthoDB" id="128867at2759"/>
<keyword evidence="2" id="KW-0677">Repeat</keyword>
<dbReference type="eggNOG" id="KOG2695">
    <property type="taxonomic scope" value="Eukaryota"/>
</dbReference>
<sequence length="503" mass="56024">MPQELPGFYYDPEKNRYFPIKGPIPGSSRYPSSSSTTISNSQIPSSKSNEAIEKLNTLKRKRIRIAKLLQVRELHGKVLNFNQLRCNFQQEYQMMQASHPVIWKYQSTDRIADSALEQLHVDIQTAQGQSETDVLLMGNMNGSLSLFEFGRVGQLFDYGVKCMPDCVWPLTMENQSDCSEAPGHLWRPTGALTLMPSCISCIKRSGKHYMDTADDNSVIQNALITTLGSETSGGSIFVLNLSEPLEFSPSIPVLRRRLFEVASLNCTIWTADCNSNGTEAIVGTSLGAALVNLETGVPSWVCRSKSDVFSQQFNQSGNVVVCGLRNGAIVTVDVRQRQEAFSARLPRHRVPYRANKGSEASSRNFKNATKQWFELKGNIHPSCTIFMPSSISSLVSLQSYDQYFLASSMDGSIYLYDHRLLKRGAIQSYEGHVNSHTRIQLGVDPSERLVLSGGEDGNLRIWSIKTGEMLFRNKISNLVPSTVCWTGSGAWLGSREGIVFMQR</sequence>
<dbReference type="SMART" id="SM00320">
    <property type="entry name" value="WD40"/>
    <property type="match status" value="3"/>
</dbReference>
<dbReference type="InterPro" id="IPR052254">
    <property type="entry name" value="CUL4-DDB1_E3_ligase_receptor"/>
</dbReference>
<dbReference type="Proteomes" id="UP000189703">
    <property type="component" value="Unplaced"/>
</dbReference>
<feature type="compositionally biased region" description="Low complexity" evidence="4">
    <location>
        <begin position="23"/>
        <end position="46"/>
    </location>
</feature>
<dbReference type="PROSITE" id="PS50082">
    <property type="entry name" value="WD_REPEATS_2"/>
    <property type="match status" value="1"/>
</dbReference>
<dbReference type="Pfam" id="PF00400">
    <property type="entry name" value="WD40"/>
    <property type="match status" value="1"/>
</dbReference>
<dbReference type="KEGG" id="nnu:104599783"/>
<name>A0A1U8A1E1_NELNU</name>
<keyword evidence="5" id="KW-1185">Reference proteome</keyword>
<gene>
    <name evidence="6 7" type="primary">LOC104599783</name>
</gene>
<dbReference type="AlphaFoldDB" id="A0A1U8A1E1"/>
<dbReference type="InterPro" id="IPR036322">
    <property type="entry name" value="WD40_repeat_dom_sf"/>
</dbReference>
<dbReference type="PROSITE" id="PS50294">
    <property type="entry name" value="WD_REPEATS_REGION"/>
    <property type="match status" value="1"/>
</dbReference>
<organism evidence="5 6">
    <name type="scientific">Nelumbo nucifera</name>
    <name type="common">Sacred lotus</name>
    <dbReference type="NCBI Taxonomy" id="4432"/>
    <lineage>
        <taxon>Eukaryota</taxon>
        <taxon>Viridiplantae</taxon>
        <taxon>Streptophyta</taxon>
        <taxon>Embryophyta</taxon>
        <taxon>Tracheophyta</taxon>
        <taxon>Spermatophyta</taxon>
        <taxon>Magnoliopsida</taxon>
        <taxon>Proteales</taxon>
        <taxon>Nelumbonaceae</taxon>
        <taxon>Nelumbo</taxon>
    </lineage>
</organism>
<dbReference type="InterPro" id="IPR015943">
    <property type="entry name" value="WD40/YVTN_repeat-like_dom_sf"/>
</dbReference>
<proteinExistence type="predicted"/>
<keyword evidence="1 3" id="KW-0853">WD repeat</keyword>
<evidence type="ECO:0000256" key="4">
    <source>
        <dbReference type="SAM" id="MobiDB-lite"/>
    </source>
</evidence>
<accession>A0A1U8A1E1</accession>